<comment type="caution">
    <text evidence="2">The sequence shown here is derived from an EMBL/GenBank/DDBJ whole genome shotgun (WGS) entry which is preliminary data.</text>
</comment>
<evidence type="ECO:0000259" key="1">
    <source>
        <dbReference type="PROSITE" id="PS50911"/>
    </source>
</evidence>
<evidence type="ECO:0000313" key="2">
    <source>
        <dbReference type="EMBL" id="OUP61672.1"/>
    </source>
</evidence>
<dbReference type="RefSeq" id="WP_087158114.1">
    <property type="nucleotide sequence ID" value="NZ_NFKM01000002.1"/>
</dbReference>
<dbReference type="Gene3D" id="3.90.1720.10">
    <property type="entry name" value="endopeptidase domain like (from Nostoc punctiforme)"/>
    <property type="match status" value="1"/>
</dbReference>
<dbReference type="InterPro" id="IPR007921">
    <property type="entry name" value="CHAP_dom"/>
</dbReference>
<accession>A0A1Y4M4P3</accession>
<name>A0A1Y4M4P3_9FIRM</name>
<protein>
    <recommendedName>
        <fullName evidence="1">Peptidase C51 domain-containing protein</fullName>
    </recommendedName>
</protein>
<reference evidence="3" key="1">
    <citation type="submission" date="2017-04" db="EMBL/GenBank/DDBJ databases">
        <title>Function of individual gut microbiota members based on whole genome sequencing of pure cultures obtained from chicken caecum.</title>
        <authorList>
            <person name="Medvecky M."/>
            <person name="Cejkova D."/>
            <person name="Polansky O."/>
            <person name="Karasova D."/>
            <person name="Kubasova T."/>
            <person name="Cizek A."/>
            <person name="Rychlik I."/>
        </authorList>
    </citation>
    <scope>NUCLEOTIDE SEQUENCE [LARGE SCALE GENOMIC DNA]</scope>
    <source>
        <strain evidence="3">An178</strain>
    </source>
</reference>
<sequence length="581" mass="66866">MIPYFEILEFGNVKKRFQLSLSNISMSNEMMSTPTIDIDGVAELLPYLRGRKEIRIYTENAIFYSNTQSVNVNTNNGVLSISCSHVIKEWEYRQVPTNYATKDKTIPQIYEDDEMKYSNEWIMSFDEKASQEVIDYVYSRQDKLSALTRTCELTPDLFWRVPLTKDKRIEVGVFGEKKNYTVSLRPSGKTNIHILEEPEINEDWSNVINLATVYANKSDSGMSSLSLREVYNDTSLQDPNFPVVIIRNNINNERDYNYIDYPKLAPNNQLEYAVIDTESVAMESGLFIEGTFAFDDLNPFSLEEDVEDEEEPVGSGNWSPQAFIDEYNGQSIDMDGVPPEQPYQCVDTFKKCLEIIGYPNPSRAIGGDGYAWNIWFNRQSLGYDAYFDYPSTPQFGDWAVFNKAGDTPYSHVAMFVSDNGNGTAQFFGQNQPQPYCTVTSISTANILGWLRVKPEFWQGTYNPESGNGVKNITDEDRIKCAKAVYDATIKKLIYARRKYQITVHTEELPSDINVGDKVRFIYDMKKFHIEECSNYMRKLIEENDWYYIVKMERNINSDGTTTGELTLEKFLRVDREGKQES</sequence>
<evidence type="ECO:0000313" key="3">
    <source>
        <dbReference type="Proteomes" id="UP000195447"/>
    </source>
</evidence>
<proteinExistence type="predicted"/>
<dbReference type="EMBL" id="NFKM01000002">
    <property type="protein sequence ID" value="OUP61672.1"/>
    <property type="molecule type" value="Genomic_DNA"/>
</dbReference>
<dbReference type="Pfam" id="PF05257">
    <property type="entry name" value="CHAP"/>
    <property type="match status" value="1"/>
</dbReference>
<dbReference type="AlphaFoldDB" id="A0A1Y4M4P3"/>
<keyword evidence="3" id="KW-1185">Reference proteome</keyword>
<organism evidence="2 3">
    <name type="scientific">Faecalitalea cylindroides</name>
    <dbReference type="NCBI Taxonomy" id="39483"/>
    <lineage>
        <taxon>Bacteria</taxon>
        <taxon>Bacillati</taxon>
        <taxon>Bacillota</taxon>
        <taxon>Erysipelotrichia</taxon>
        <taxon>Erysipelotrichales</taxon>
        <taxon>Erysipelotrichaceae</taxon>
        <taxon>Faecalitalea</taxon>
    </lineage>
</organism>
<gene>
    <name evidence="2" type="ORF">B5F14_01580</name>
</gene>
<dbReference type="Proteomes" id="UP000195447">
    <property type="component" value="Unassembled WGS sequence"/>
</dbReference>
<dbReference type="PROSITE" id="PS50911">
    <property type="entry name" value="CHAP"/>
    <property type="match status" value="1"/>
</dbReference>
<feature type="domain" description="Peptidase C51" evidence="1">
    <location>
        <begin position="320"/>
        <end position="451"/>
    </location>
</feature>